<evidence type="ECO:0000313" key="5">
    <source>
        <dbReference type="EMBL" id="HJF14148.1"/>
    </source>
</evidence>
<reference evidence="5" key="1">
    <citation type="journal article" date="2021" name="PeerJ">
        <title>Extensive microbial diversity within the chicken gut microbiome revealed by metagenomics and culture.</title>
        <authorList>
            <person name="Gilroy R."/>
            <person name="Ravi A."/>
            <person name="Getino M."/>
            <person name="Pursley I."/>
            <person name="Horton D.L."/>
            <person name="Alikhan N.F."/>
            <person name="Baker D."/>
            <person name="Gharbi K."/>
            <person name="Hall N."/>
            <person name="Watson M."/>
            <person name="Adriaenssens E.M."/>
            <person name="Foster-Nyarko E."/>
            <person name="Jarju S."/>
            <person name="Secka A."/>
            <person name="Antonio M."/>
            <person name="Oren A."/>
            <person name="Chaudhuri R.R."/>
            <person name="La Ragione R."/>
            <person name="Hildebrand F."/>
            <person name="Pallen M.J."/>
        </authorList>
    </citation>
    <scope>NUCLEOTIDE SEQUENCE</scope>
    <source>
        <strain evidence="5">ChiHjej13B12-14962</strain>
    </source>
</reference>
<dbReference type="GO" id="GO:0016020">
    <property type="term" value="C:membrane"/>
    <property type="evidence" value="ECO:0007669"/>
    <property type="project" value="UniProtKB-SubCell"/>
</dbReference>
<gene>
    <name evidence="5" type="ORF">K8V32_04995</name>
</gene>
<name>A0A921FLB3_9MICC</name>
<keyword evidence="3" id="KW-1133">Transmembrane helix</keyword>
<dbReference type="AlphaFoldDB" id="A0A921FLB3"/>
<accession>A0A921FLB3</accession>
<evidence type="ECO:0000256" key="3">
    <source>
        <dbReference type="ARBA" id="ARBA00022989"/>
    </source>
</evidence>
<proteinExistence type="predicted"/>
<evidence type="ECO:0000256" key="2">
    <source>
        <dbReference type="ARBA" id="ARBA00022692"/>
    </source>
</evidence>
<evidence type="ECO:0000313" key="6">
    <source>
        <dbReference type="Proteomes" id="UP000703315"/>
    </source>
</evidence>
<keyword evidence="2" id="KW-0812">Transmembrane</keyword>
<dbReference type="Proteomes" id="UP000703315">
    <property type="component" value="Unassembled WGS sequence"/>
</dbReference>
<dbReference type="EMBL" id="DYXC01000062">
    <property type="protein sequence ID" value="HJF14148.1"/>
    <property type="molecule type" value="Genomic_DNA"/>
</dbReference>
<keyword evidence="4" id="KW-0472">Membrane</keyword>
<dbReference type="SUPFAM" id="SSF81345">
    <property type="entry name" value="ABC transporter involved in vitamin B12 uptake, BtuC"/>
    <property type="match status" value="1"/>
</dbReference>
<dbReference type="InterPro" id="IPR037294">
    <property type="entry name" value="ABC_BtuC-like"/>
</dbReference>
<dbReference type="RefSeq" id="WP_303903817.1">
    <property type="nucleotide sequence ID" value="NZ_DYXC01000062.1"/>
</dbReference>
<organism evidence="5 6">
    <name type="scientific">Enteractinococcus helveticum</name>
    <dbReference type="NCBI Taxonomy" id="1837282"/>
    <lineage>
        <taxon>Bacteria</taxon>
        <taxon>Bacillati</taxon>
        <taxon>Actinomycetota</taxon>
        <taxon>Actinomycetes</taxon>
        <taxon>Micrococcales</taxon>
        <taxon>Micrococcaceae</taxon>
    </lineage>
</organism>
<sequence length="114" mass="12829">MNRQRRRTFTWLLVLIAVALASLILGVAIGAVYVLPDQIVGILGHRILGLPAGSWTAATEAIVWDVRLPRVILGLSVGTRTQVRHRRWRLTDRRIHELLHHVAAPHSDLHPDHP</sequence>
<comment type="caution">
    <text evidence="5">The sequence shown here is derived from an EMBL/GenBank/DDBJ whole genome shotgun (WGS) entry which is preliminary data.</text>
</comment>
<reference evidence="5" key="2">
    <citation type="submission" date="2021-09" db="EMBL/GenBank/DDBJ databases">
        <authorList>
            <person name="Gilroy R."/>
        </authorList>
    </citation>
    <scope>NUCLEOTIDE SEQUENCE</scope>
    <source>
        <strain evidence="5">ChiHjej13B12-14962</strain>
    </source>
</reference>
<evidence type="ECO:0000256" key="4">
    <source>
        <dbReference type="ARBA" id="ARBA00023136"/>
    </source>
</evidence>
<comment type="subcellular location">
    <subcellularLocation>
        <location evidence="1">Membrane</location>
        <topology evidence="1">Multi-pass membrane protein</topology>
    </subcellularLocation>
</comment>
<evidence type="ECO:0000256" key="1">
    <source>
        <dbReference type="ARBA" id="ARBA00004141"/>
    </source>
</evidence>
<dbReference type="Gene3D" id="1.10.3470.10">
    <property type="entry name" value="ABC transporter involved in vitamin B12 uptake, BtuC"/>
    <property type="match status" value="1"/>
</dbReference>
<protein>
    <submittedName>
        <fullName evidence="5">Uncharacterized protein</fullName>
    </submittedName>
</protein>